<dbReference type="EMBL" id="VSRR010004371">
    <property type="protein sequence ID" value="MPC39462.1"/>
    <property type="molecule type" value="Genomic_DNA"/>
</dbReference>
<evidence type="ECO:0000313" key="1">
    <source>
        <dbReference type="EMBL" id="MPC39462.1"/>
    </source>
</evidence>
<evidence type="ECO:0000313" key="2">
    <source>
        <dbReference type="Proteomes" id="UP000324222"/>
    </source>
</evidence>
<dbReference type="AlphaFoldDB" id="A0A5B7EYZ1"/>
<name>A0A5B7EYZ1_PORTR</name>
<gene>
    <name evidence="1" type="ORF">E2C01_032999</name>
</gene>
<keyword evidence="2" id="KW-1185">Reference proteome</keyword>
<organism evidence="1 2">
    <name type="scientific">Portunus trituberculatus</name>
    <name type="common">Swimming crab</name>
    <name type="synonym">Neptunus trituberculatus</name>
    <dbReference type="NCBI Taxonomy" id="210409"/>
    <lineage>
        <taxon>Eukaryota</taxon>
        <taxon>Metazoa</taxon>
        <taxon>Ecdysozoa</taxon>
        <taxon>Arthropoda</taxon>
        <taxon>Crustacea</taxon>
        <taxon>Multicrustacea</taxon>
        <taxon>Malacostraca</taxon>
        <taxon>Eumalacostraca</taxon>
        <taxon>Eucarida</taxon>
        <taxon>Decapoda</taxon>
        <taxon>Pleocyemata</taxon>
        <taxon>Brachyura</taxon>
        <taxon>Eubrachyura</taxon>
        <taxon>Portunoidea</taxon>
        <taxon>Portunidae</taxon>
        <taxon>Portuninae</taxon>
        <taxon>Portunus</taxon>
    </lineage>
</organism>
<proteinExistence type="predicted"/>
<sequence length="69" mass="7698">MSSKQPATPSADKLKAKRLRENLSKRKSLKLSSAMKELEANCCGPLWDCDFPRQNLQATTGQDELLCCL</sequence>
<accession>A0A5B7EYZ1</accession>
<comment type="caution">
    <text evidence="1">The sequence shown here is derived from an EMBL/GenBank/DDBJ whole genome shotgun (WGS) entry which is preliminary data.</text>
</comment>
<dbReference type="Proteomes" id="UP000324222">
    <property type="component" value="Unassembled WGS sequence"/>
</dbReference>
<protein>
    <submittedName>
        <fullName evidence="1">Uncharacterized protein</fullName>
    </submittedName>
</protein>
<reference evidence="1 2" key="1">
    <citation type="submission" date="2019-05" db="EMBL/GenBank/DDBJ databases">
        <title>Another draft genome of Portunus trituberculatus and its Hox gene families provides insights of decapod evolution.</title>
        <authorList>
            <person name="Jeong J.-H."/>
            <person name="Song I."/>
            <person name="Kim S."/>
            <person name="Choi T."/>
            <person name="Kim D."/>
            <person name="Ryu S."/>
            <person name="Kim W."/>
        </authorList>
    </citation>
    <scope>NUCLEOTIDE SEQUENCE [LARGE SCALE GENOMIC DNA]</scope>
    <source>
        <tissue evidence="1">Muscle</tissue>
    </source>
</reference>